<dbReference type="InterPro" id="IPR009072">
    <property type="entry name" value="Histone-fold"/>
</dbReference>
<evidence type="ECO:0000313" key="1">
    <source>
        <dbReference type="EMBL" id="KAK8875356.1"/>
    </source>
</evidence>
<organism evidence="1 2">
    <name type="scientific">Tritrichomonas musculus</name>
    <dbReference type="NCBI Taxonomy" id="1915356"/>
    <lineage>
        <taxon>Eukaryota</taxon>
        <taxon>Metamonada</taxon>
        <taxon>Parabasalia</taxon>
        <taxon>Tritrichomonadida</taxon>
        <taxon>Tritrichomonadidae</taxon>
        <taxon>Tritrichomonas</taxon>
    </lineage>
</organism>
<name>A0ABR2JC39_9EUKA</name>
<dbReference type="Gene3D" id="1.10.20.10">
    <property type="entry name" value="Histone, subunit A"/>
    <property type="match status" value="1"/>
</dbReference>
<accession>A0ABR2JC39</accession>
<evidence type="ECO:0008006" key="3">
    <source>
        <dbReference type="Google" id="ProtNLM"/>
    </source>
</evidence>
<dbReference type="EMBL" id="JAPFFF010000012">
    <property type="protein sequence ID" value="KAK8875356.1"/>
    <property type="molecule type" value="Genomic_DNA"/>
</dbReference>
<proteinExistence type="predicted"/>
<gene>
    <name evidence="1" type="ORF">M9Y10_005521</name>
</gene>
<comment type="caution">
    <text evidence="1">The sequence shown here is derived from an EMBL/GenBank/DDBJ whole genome shotgun (WGS) entry which is preliminary data.</text>
</comment>
<sequence>MSDEFTKHFFKYFIKKIAANLGETENCFTSVSEMALDIFADIAIYRLQKYAREIRQLIEYSGRTEPNGLDVFSVLSQYNETGRSLCGFLVEHGQPLEVQIDEYPIQQTSRHSQYMQGTDMLPFRANSTMEFDTSSSGPPLPHIPKFFQPQFNEEGILIDDDLDNGANSNLVRRQADSDVIVSVMKEQMNSPIQNDVPAININCPFIDQLISSIIDDTPQENNNHQQQMQENDQE</sequence>
<reference evidence="1 2" key="1">
    <citation type="submission" date="2024-04" db="EMBL/GenBank/DDBJ databases">
        <title>Tritrichomonas musculus Genome.</title>
        <authorList>
            <person name="Alves-Ferreira E."/>
            <person name="Grigg M."/>
            <person name="Lorenzi H."/>
            <person name="Galac M."/>
        </authorList>
    </citation>
    <scope>NUCLEOTIDE SEQUENCE [LARGE SCALE GENOMIC DNA]</scope>
    <source>
        <strain evidence="1 2">EAF2021</strain>
    </source>
</reference>
<evidence type="ECO:0000313" key="2">
    <source>
        <dbReference type="Proteomes" id="UP001470230"/>
    </source>
</evidence>
<keyword evidence="2" id="KW-1185">Reference proteome</keyword>
<dbReference type="CDD" id="cd00076">
    <property type="entry name" value="HFD_SF"/>
    <property type="match status" value="1"/>
</dbReference>
<protein>
    <recommendedName>
        <fullName evidence="3">Bromodomain associated domain-containing protein</fullName>
    </recommendedName>
</protein>
<dbReference type="Proteomes" id="UP001470230">
    <property type="component" value="Unassembled WGS sequence"/>
</dbReference>